<dbReference type="GO" id="GO:0005525">
    <property type="term" value="F:GTP binding"/>
    <property type="evidence" value="ECO:0007669"/>
    <property type="project" value="UniProtKB-UniRule"/>
</dbReference>
<dbReference type="PROSITE" id="PS51713">
    <property type="entry name" value="G_ERA"/>
    <property type="match status" value="1"/>
</dbReference>
<keyword evidence="2 4" id="KW-0547">Nucleotide-binding</keyword>
<comment type="similarity">
    <text evidence="1 4">Belongs to the TRAFAC class TrmE-Era-EngA-EngB-Septin-like GTPase superfamily. Era GTPase family.</text>
</comment>
<dbReference type="CDD" id="cd22534">
    <property type="entry name" value="KH-II_Era"/>
    <property type="match status" value="1"/>
</dbReference>
<dbReference type="SUPFAM" id="SSF54814">
    <property type="entry name" value="Prokaryotic type KH domain (KH-domain type II)"/>
    <property type="match status" value="1"/>
</dbReference>
<dbReference type="GO" id="GO:0043024">
    <property type="term" value="F:ribosomal small subunit binding"/>
    <property type="evidence" value="ECO:0007669"/>
    <property type="project" value="TreeGrafter"/>
</dbReference>
<feature type="region of interest" description="G1" evidence="4">
    <location>
        <begin position="106"/>
        <end position="113"/>
    </location>
</feature>
<dbReference type="CDD" id="cd04163">
    <property type="entry name" value="Era"/>
    <property type="match status" value="1"/>
</dbReference>
<dbReference type="InterPro" id="IPR006073">
    <property type="entry name" value="GTP-bd"/>
</dbReference>
<dbReference type="PANTHER" id="PTHR42698">
    <property type="entry name" value="GTPASE ERA"/>
    <property type="match status" value="1"/>
</dbReference>
<feature type="domain" description="Era-type G" evidence="5">
    <location>
        <begin position="98"/>
        <end position="272"/>
    </location>
</feature>
<dbReference type="PANTHER" id="PTHR42698:SF1">
    <property type="entry name" value="GTPASE ERA, MITOCHONDRIAL"/>
    <property type="match status" value="1"/>
</dbReference>
<sequence>MAMSASHISTTCSSNIYLNRISRWFQPRPRTFSGSASSHIQQRITNDDDEKIVEVDGFTLDCDHIPDRLPYDESSMPSEKDIVRTVFEIPKPRRLTPRNATITMLGSANAGKSTLMNLLIRNKVSAISPKRNTTRSNIMGVYSKGLTQLVFIDTPGIVPATESKLYYREMVTDAWNSVQEADIALLLIDAAKKITPVEEYLIKELASLDKPSNFKLSLVLNKVDLVHPKNRLLPLADQLNKRIDFDKTFMVSARNDDGVSDIKSYLIDNCQEGAWRYSSDTVTDLSLTERINEIVREQLFCRLNQEIPYQISLRNDGIWRNVDGSIRVDQVLYVPNARLKQMVIGKGGDVIDWVKERTARDLSSLLGCRPDLRIEVLVKSQRAVDKIKGVDGQF</sequence>
<accession>A0A0H5QH38</accession>
<dbReference type="Pfam" id="PF01926">
    <property type="entry name" value="MMR_HSR1"/>
    <property type="match status" value="1"/>
</dbReference>
<dbReference type="GO" id="GO:0000028">
    <property type="term" value="P:ribosomal small subunit assembly"/>
    <property type="evidence" value="ECO:0007669"/>
    <property type="project" value="TreeGrafter"/>
</dbReference>
<evidence type="ECO:0000256" key="4">
    <source>
        <dbReference type="PROSITE-ProRule" id="PRU01050"/>
    </source>
</evidence>
<reference evidence="6" key="1">
    <citation type="submission" date="2015-04" db="EMBL/GenBank/DDBJ databases">
        <title>The genome sequence of the plant pathogenic Rhizarian Plasmodiophora brassicae reveals insights in its biotrophic life cycle and the origin of chitin synthesis.</title>
        <authorList>
            <person name="Schwelm A."/>
            <person name="Fogelqvist J."/>
            <person name="Knaust A."/>
            <person name="Julke S."/>
            <person name="Lilja T."/>
            <person name="Dhandapani V."/>
            <person name="Bonilla-Rosso G."/>
            <person name="Karlsson M."/>
            <person name="Shevchenko A."/>
            <person name="Choi S.R."/>
            <person name="Kim H.G."/>
            <person name="Park J.Y."/>
            <person name="Lim Y.P."/>
            <person name="Ludwig-Muller J."/>
            <person name="Dixelius C."/>
        </authorList>
    </citation>
    <scope>NUCLEOTIDE SEQUENCE</scope>
    <source>
        <tissue evidence="6">Potato root galls</tissue>
    </source>
</reference>
<evidence type="ECO:0000259" key="5">
    <source>
        <dbReference type="PROSITE" id="PS51713"/>
    </source>
</evidence>
<feature type="region of interest" description="G2" evidence="4">
    <location>
        <begin position="132"/>
        <end position="136"/>
    </location>
</feature>
<feature type="region of interest" description="G5" evidence="4">
    <location>
        <begin position="251"/>
        <end position="253"/>
    </location>
</feature>
<feature type="region of interest" description="G4" evidence="4">
    <location>
        <begin position="221"/>
        <end position="224"/>
    </location>
</feature>
<dbReference type="Gene3D" id="3.40.50.300">
    <property type="entry name" value="P-loop containing nucleotide triphosphate hydrolases"/>
    <property type="match status" value="1"/>
</dbReference>
<feature type="region of interest" description="G3" evidence="4">
    <location>
        <begin position="153"/>
        <end position="156"/>
    </location>
</feature>
<evidence type="ECO:0000313" key="6">
    <source>
        <dbReference type="EMBL" id="CRZ01290.1"/>
    </source>
</evidence>
<dbReference type="NCBIfam" id="TIGR00436">
    <property type="entry name" value="era"/>
    <property type="match status" value="1"/>
</dbReference>
<evidence type="ECO:0000256" key="2">
    <source>
        <dbReference type="ARBA" id="ARBA00022741"/>
    </source>
</evidence>
<evidence type="ECO:0000256" key="1">
    <source>
        <dbReference type="ARBA" id="ARBA00007921"/>
    </source>
</evidence>
<evidence type="ECO:0000256" key="3">
    <source>
        <dbReference type="ARBA" id="ARBA00023134"/>
    </source>
</evidence>
<dbReference type="InterPro" id="IPR027417">
    <property type="entry name" value="P-loop_NTPase"/>
</dbReference>
<dbReference type="HAMAP" id="MF_00367">
    <property type="entry name" value="GTPase_Era"/>
    <property type="match status" value="1"/>
</dbReference>
<dbReference type="InterPro" id="IPR009019">
    <property type="entry name" value="KH_sf_prok-type"/>
</dbReference>
<dbReference type="AlphaFoldDB" id="A0A0H5QH38"/>
<protein>
    <recommendedName>
        <fullName evidence="5">Era-type G domain-containing protein</fullName>
    </recommendedName>
</protein>
<dbReference type="InterPro" id="IPR030388">
    <property type="entry name" value="G_ERA_dom"/>
</dbReference>
<dbReference type="GO" id="GO:0019843">
    <property type="term" value="F:rRNA binding"/>
    <property type="evidence" value="ECO:0007669"/>
    <property type="project" value="TreeGrafter"/>
</dbReference>
<dbReference type="NCBIfam" id="TIGR00231">
    <property type="entry name" value="small_GTP"/>
    <property type="match status" value="1"/>
</dbReference>
<proteinExistence type="inferred from homology"/>
<dbReference type="InterPro" id="IPR005662">
    <property type="entry name" value="GTPase_Era-like"/>
</dbReference>
<dbReference type="Gene3D" id="3.30.300.20">
    <property type="match status" value="1"/>
</dbReference>
<organism evidence="6">
    <name type="scientific">Spongospora subterranea</name>
    <dbReference type="NCBI Taxonomy" id="70186"/>
    <lineage>
        <taxon>Eukaryota</taxon>
        <taxon>Sar</taxon>
        <taxon>Rhizaria</taxon>
        <taxon>Endomyxa</taxon>
        <taxon>Phytomyxea</taxon>
        <taxon>Plasmodiophorida</taxon>
        <taxon>Plasmodiophoridae</taxon>
        <taxon>Spongospora</taxon>
    </lineage>
</organism>
<dbReference type="SUPFAM" id="SSF52540">
    <property type="entry name" value="P-loop containing nucleoside triphosphate hydrolases"/>
    <property type="match status" value="1"/>
</dbReference>
<dbReference type="EMBL" id="HACM01000848">
    <property type="protein sequence ID" value="CRZ01290.1"/>
    <property type="molecule type" value="Transcribed_RNA"/>
</dbReference>
<name>A0A0H5QH38_9EUKA</name>
<dbReference type="InterPro" id="IPR005225">
    <property type="entry name" value="Small_GTP-bd"/>
</dbReference>
<dbReference type="InterPro" id="IPR015946">
    <property type="entry name" value="KH_dom-like_a/b"/>
</dbReference>
<keyword evidence="3 4" id="KW-0342">GTP-binding</keyword>